<keyword evidence="6" id="KW-1185">Reference proteome</keyword>
<dbReference type="EMBL" id="MCHX01000025">
    <property type="protein sequence ID" value="OFJ53431.1"/>
    <property type="molecule type" value="Genomic_DNA"/>
</dbReference>
<dbReference type="Pfam" id="PF14361">
    <property type="entry name" value="RsbRD_N"/>
    <property type="match status" value="1"/>
</dbReference>
<comment type="caution">
    <text evidence="5">The sequence shown here is derived from an EMBL/GenBank/DDBJ whole genome shotgun (WGS) entry which is preliminary data.</text>
</comment>
<dbReference type="InterPro" id="IPR025751">
    <property type="entry name" value="RsbRD_N_dom"/>
</dbReference>
<dbReference type="OrthoDB" id="3663486at2"/>
<dbReference type="RefSeq" id="WP_070353431.1">
    <property type="nucleotide sequence ID" value="NZ_CP043474.1"/>
</dbReference>
<evidence type="ECO:0000256" key="1">
    <source>
        <dbReference type="ARBA" id="ARBA00006754"/>
    </source>
</evidence>
<feature type="domain" description="CdaR GGDEF-like" evidence="4">
    <location>
        <begin position="182"/>
        <end position="304"/>
    </location>
</feature>
<feature type="domain" description="PucR C-terminal helix-turn-helix" evidence="2">
    <location>
        <begin position="358"/>
        <end position="413"/>
    </location>
</feature>
<evidence type="ECO:0000313" key="5">
    <source>
        <dbReference type="EMBL" id="OFJ53431.1"/>
    </source>
</evidence>
<dbReference type="InterPro" id="IPR051448">
    <property type="entry name" value="CdaR-like_regulators"/>
</dbReference>
<gene>
    <name evidence="5" type="ORF">BEL07_12530</name>
</gene>
<dbReference type="PANTHER" id="PTHR33744">
    <property type="entry name" value="CARBOHYDRATE DIACID REGULATOR"/>
    <property type="match status" value="1"/>
</dbReference>
<reference evidence="5 6" key="1">
    <citation type="submission" date="2016-09" db="EMBL/GenBank/DDBJ databases">
        <title>genome sequence of Mycobacterium sp. 739 SCH.</title>
        <authorList>
            <person name="Greninger A.L."/>
            <person name="Qin X."/>
            <person name="Jerome K."/>
            <person name="Vora S."/>
            <person name="Quinn K."/>
        </authorList>
    </citation>
    <scope>NUCLEOTIDE SEQUENCE [LARGE SCALE GENOMIC DNA]</scope>
    <source>
        <strain evidence="5 6">SCH</strain>
    </source>
</reference>
<dbReference type="Proteomes" id="UP000178953">
    <property type="component" value="Unassembled WGS sequence"/>
</dbReference>
<evidence type="ECO:0000313" key="6">
    <source>
        <dbReference type="Proteomes" id="UP000178953"/>
    </source>
</evidence>
<dbReference type="Pfam" id="PF17853">
    <property type="entry name" value="GGDEF_2"/>
    <property type="match status" value="1"/>
</dbReference>
<comment type="similarity">
    <text evidence="1">Belongs to the CdaR family.</text>
</comment>
<feature type="domain" description="RsbT co-antagonist protein RsbRD N-terminal" evidence="3">
    <location>
        <begin position="28"/>
        <end position="172"/>
    </location>
</feature>
<dbReference type="AlphaFoldDB" id="A0A1E8Q5A3"/>
<name>A0A1E8Q5A3_9MYCO</name>
<evidence type="ECO:0000259" key="4">
    <source>
        <dbReference type="Pfam" id="PF17853"/>
    </source>
</evidence>
<sequence length="427" mass="47203">MARWTGGSPLDEDERIRALATRLIDDLPQLSTDIRQFVEAAIPRMAGDASMTDLFHASVRGNVETVLRSLRQRIDVKDVDAPEAANEHARRLAHNDVPVNSLIRAYRLGQRRMTEHVFGALRDVDVPSAERMAVLETVTATMFEYIDRISLQVGAVYEEERERWLENRNTLRAVRVRELLDGRYDDDVDAATTSIRYPLRWHHLAVVLWFSEAHPEPDGLARLQRCLNDLGDATGAAAAPLFVAANPLTAWGWLPFTAAVDSAVEDMREFASGRRGVPNIAVGLPAAGIAGFRRSHQHARAAHSVASARHGTEPIVVSAADPGLALASIIGTDVVAARSWVADVLGDLADDEDGAARLRETLRTYLLHGGSYKVASEELILHPNTVKYRVGRALQRRGRAIDEDRIDVEVALLMCRWYGQAVLRTSP</sequence>
<dbReference type="Pfam" id="PF13556">
    <property type="entry name" value="HTH_30"/>
    <property type="match status" value="1"/>
</dbReference>
<dbReference type="PANTHER" id="PTHR33744:SF1">
    <property type="entry name" value="DNA-BINDING TRANSCRIPTIONAL ACTIVATOR ADER"/>
    <property type="match status" value="1"/>
</dbReference>
<dbReference type="Gene3D" id="1.10.10.2840">
    <property type="entry name" value="PucR C-terminal helix-turn-helix domain"/>
    <property type="match status" value="1"/>
</dbReference>
<protein>
    <submittedName>
        <fullName evidence="5">PucR family transcriptional regulator</fullName>
    </submittedName>
</protein>
<proteinExistence type="inferred from homology"/>
<organism evidence="5 6">
    <name type="scientific">Mycolicibacterium grossiae</name>
    <dbReference type="NCBI Taxonomy" id="1552759"/>
    <lineage>
        <taxon>Bacteria</taxon>
        <taxon>Bacillati</taxon>
        <taxon>Actinomycetota</taxon>
        <taxon>Actinomycetes</taxon>
        <taxon>Mycobacteriales</taxon>
        <taxon>Mycobacteriaceae</taxon>
        <taxon>Mycolicibacterium</taxon>
    </lineage>
</organism>
<dbReference type="InterPro" id="IPR041522">
    <property type="entry name" value="CdaR_GGDEF"/>
</dbReference>
<accession>A0A1E8Q5A3</accession>
<dbReference type="InterPro" id="IPR025736">
    <property type="entry name" value="PucR_C-HTH_dom"/>
</dbReference>
<dbReference type="InterPro" id="IPR042070">
    <property type="entry name" value="PucR_C-HTH_sf"/>
</dbReference>
<evidence type="ECO:0000259" key="3">
    <source>
        <dbReference type="Pfam" id="PF14361"/>
    </source>
</evidence>
<evidence type="ECO:0000259" key="2">
    <source>
        <dbReference type="Pfam" id="PF13556"/>
    </source>
</evidence>